<evidence type="ECO:0000313" key="2">
    <source>
        <dbReference type="Proteomes" id="UP001154322"/>
    </source>
</evidence>
<dbReference type="Proteomes" id="UP001154322">
    <property type="component" value="Unassembled WGS sequence"/>
</dbReference>
<name>A0ABM9G0U2_9BACL</name>
<organism evidence="1 2">
    <name type="scientific">Paenibacillus melissococcoides</name>
    <dbReference type="NCBI Taxonomy" id="2912268"/>
    <lineage>
        <taxon>Bacteria</taxon>
        <taxon>Bacillati</taxon>
        <taxon>Bacillota</taxon>
        <taxon>Bacilli</taxon>
        <taxon>Bacillales</taxon>
        <taxon>Paenibacillaceae</taxon>
        <taxon>Paenibacillus</taxon>
    </lineage>
</organism>
<proteinExistence type="predicted"/>
<protein>
    <submittedName>
        <fullName evidence="1">Uncharacterized protein</fullName>
    </submittedName>
</protein>
<keyword evidence="2" id="KW-1185">Reference proteome</keyword>
<gene>
    <name evidence="1" type="ORF">WJ0W_002404</name>
</gene>
<evidence type="ECO:0000313" key="1">
    <source>
        <dbReference type="EMBL" id="CAH8245174.1"/>
    </source>
</evidence>
<sequence>MYELCLKHMHRYVKVHTHDGCCYHGIVEHVDDEYLYLAVPAGQWMHYGGAAASMDRAFVPYGYYGGGYPGYYPGYYYGGYYPGYSPYGYYRPFNRLILPLAALTALALLPYY</sequence>
<comment type="caution">
    <text evidence="1">The sequence shown here is derived from an EMBL/GenBank/DDBJ whole genome shotgun (WGS) entry which is preliminary data.</text>
</comment>
<accession>A0ABM9G0U2</accession>
<dbReference type="EMBL" id="CALYLO010000003">
    <property type="protein sequence ID" value="CAH8245174.1"/>
    <property type="molecule type" value="Genomic_DNA"/>
</dbReference>
<reference evidence="1" key="1">
    <citation type="submission" date="2022-06" db="EMBL/GenBank/DDBJ databases">
        <authorList>
            <person name="Dietemann V."/>
            <person name="Ory F."/>
            <person name="Dainat B."/>
            <person name="Oberhansli S."/>
        </authorList>
    </citation>
    <scope>NUCLEOTIDE SEQUENCE</scope>
    <source>
        <strain evidence="1">Ena-SAMPLE-TAB-26-04-2022-14:26:32:270-5432</strain>
    </source>
</reference>